<dbReference type="InParanoid" id="G0VC36"/>
<dbReference type="GeneID" id="96902629"/>
<dbReference type="PRINTS" id="PR00448">
    <property type="entry name" value="NSFATTACHMNT"/>
</dbReference>
<dbReference type="HOGENOM" id="CLU_046329_0_2_1"/>
<evidence type="ECO:0000313" key="9">
    <source>
        <dbReference type="Proteomes" id="UP000001640"/>
    </source>
</evidence>
<dbReference type="KEGG" id="ncs:NCAS_0C00530"/>
<dbReference type="FunCoup" id="G0VC36">
    <property type="interactions" value="972"/>
</dbReference>
<evidence type="ECO:0000256" key="3">
    <source>
        <dbReference type="ARBA" id="ARBA00022448"/>
    </source>
</evidence>
<dbReference type="GO" id="GO:0005774">
    <property type="term" value="C:vacuolar membrane"/>
    <property type="evidence" value="ECO:0007669"/>
    <property type="project" value="TreeGrafter"/>
</dbReference>
<dbReference type="CDD" id="cd15832">
    <property type="entry name" value="SNAP"/>
    <property type="match status" value="1"/>
</dbReference>
<evidence type="ECO:0000313" key="8">
    <source>
        <dbReference type="EMBL" id="CCC69043.1"/>
    </source>
</evidence>
<keyword evidence="5 7" id="KW-0653">Protein transport</keyword>
<dbReference type="RefSeq" id="XP_003675412.1">
    <property type="nucleotide sequence ID" value="XM_003675364.1"/>
</dbReference>
<dbReference type="GO" id="GO:0042144">
    <property type="term" value="P:vacuole fusion, non-autophagic"/>
    <property type="evidence" value="ECO:0007669"/>
    <property type="project" value="EnsemblFungi"/>
</dbReference>
<dbReference type="GO" id="GO:0006886">
    <property type="term" value="P:intracellular protein transport"/>
    <property type="evidence" value="ECO:0007669"/>
    <property type="project" value="UniProtKB-UniRule"/>
</dbReference>
<evidence type="ECO:0000256" key="6">
    <source>
        <dbReference type="ARBA" id="ARBA00023136"/>
    </source>
</evidence>
<dbReference type="GO" id="GO:0019905">
    <property type="term" value="F:syntaxin binding"/>
    <property type="evidence" value="ECO:0007669"/>
    <property type="project" value="TreeGrafter"/>
</dbReference>
<dbReference type="GO" id="GO:0006914">
    <property type="term" value="P:autophagy"/>
    <property type="evidence" value="ECO:0007669"/>
    <property type="project" value="EnsemblFungi"/>
</dbReference>
<comment type="function">
    <text evidence="7">Required for vesicular transport between the endoplasmic reticulum and the Golgi apparatus.</text>
</comment>
<dbReference type="GO" id="GO:0005483">
    <property type="term" value="F:soluble NSF attachment protein activity"/>
    <property type="evidence" value="ECO:0007669"/>
    <property type="project" value="EnsemblFungi"/>
</dbReference>
<dbReference type="OMA" id="WSVKEYL"/>
<dbReference type="FunFam" id="1.25.40.10:FF:000049">
    <property type="entry name" value="Alpha-soluble NSF attachment protein-like"/>
    <property type="match status" value="1"/>
</dbReference>
<dbReference type="eggNOG" id="KOG1586">
    <property type="taxonomic scope" value="Eukaryota"/>
</dbReference>
<reference key="2">
    <citation type="submission" date="2011-08" db="EMBL/GenBank/DDBJ databases">
        <title>Genome sequence of Naumovozyma castellii.</title>
        <authorList>
            <person name="Gordon J.L."/>
            <person name="Armisen D."/>
            <person name="Proux-Wera E."/>
            <person name="OhEigeartaigh S.S."/>
            <person name="Byrne K.P."/>
            <person name="Wolfe K.H."/>
        </authorList>
    </citation>
    <scope>NUCLEOTIDE SEQUENCE</scope>
    <source>
        <strain>Type strain:CBS 4309</strain>
    </source>
</reference>
<evidence type="ECO:0000256" key="5">
    <source>
        <dbReference type="ARBA" id="ARBA00022927"/>
    </source>
</evidence>
<evidence type="ECO:0000256" key="2">
    <source>
        <dbReference type="ARBA" id="ARBA00010050"/>
    </source>
</evidence>
<proteinExistence type="inferred from homology"/>
<dbReference type="AlphaFoldDB" id="G0VC36"/>
<organism evidence="8 9">
    <name type="scientific">Naumovozyma castellii</name>
    <name type="common">Yeast</name>
    <name type="synonym">Saccharomyces castellii</name>
    <dbReference type="NCBI Taxonomy" id="27288"/>
    <lineage>
        <taxon>Eukaryota</taxon>
        <taxon>Fungi</taxon>
        <taxon>Dikarya</taxon>
        <taxon>Ascomycota</taxon>
        <taxon>Saccharomycotina</taxon>
        <taxon>Saccharomycetes</taxon>
        <taxon>Saccharomycetales</taxon>
        <taxon>Saccharomycetaceae</taxon>
        <taxon>Naumovozyma</taxon>
    </lineage>
</organism>
<dbReference type="InterPro" id="IPR011990">
    <property type="entry name" value="TPR-like_helical_dom_sf"/>
</dbReference>
<dbReference type="STRING" id="1064592.G0VC36"/>
<name>G0VC36_NAUCA</name>
<dbReference type="PANTHER" id="PTHR13768:SF8">
    <property type="entry name" value="ALPHA-SOLUBLE NSF ATTACHMENT PROTEIN"/>
    <property type="match status" value="1"/>
</dbReference>
<dbReference type="PANTHER" id="PTHR13768">
    <property type="entry name" value="SOLUBLE NSF ATTACHMENT PROTEIN SNAP"/>
    <property type="match status" value="1"/>
</dbReference>
<evidence type="ECO:0000256" key="7">
    <source>
        <dbReference type="RuleBase" id="RU367013"/>
    </source>
</evidence>
<comment type="similarity">
    <text evidence="2 7">Belongs to the SNAP family.</text>
</comment>
<evidence type="ECO:0008006" key="10">
    <source>
        <dbReference type="Google" id="ProtNLM"/>
    </source>
</evidence>
<evidence type="ECO:0000256" key="4">
    <source>
        <dbReference type="ARBA" id="ARBA00022892"/>
    </source>
</evidence>
<dbReference type="EMBL" id="HE576754">
    <property type="protein sequence ID" value="CCC69043.1"/>
    <property type="molecule type" value="Genomic_DNA"/>
</dbReference>
<accession>G0VC36</accession>
<dbReference type="GO" id="GO:0001671">
    <property type="term" value="F:ATPase activator activity"/>
    <property type="evidence" value="ECO:0007669"/>
    <property type="project" value="EnsemblFungi"/>
</dbReference>
<reference evidence="8 9" key="1">
    <citation type="journal article" date="2011" name="Proc. Natl. Acad. Sci. U.S.A.">
        <title>Evolutionary erosion of yeast sex chromosomes by mating-type switching accidents.</title>
        <authorList>
            <person name="Gordon J.L."/>
            <person name="Armisen D."/>
            <person name="Proux-Wera E."/>
            <person name="Oheigeartaigh S.S."/>
            <person name="Byrne K.P."/>
            <person name="Wolfe K.H."/>
        </authorList>
    </citation>
    <scope>NUCLEOTIDE SEQUENCE [LARGE SCALE GENOMIC DNA]</scope>
    <source>
        <strain evidence="9">ATCC 76901 / BCRC 22586 / CBS 4309 / NBRC 1992 / NRRL Y-12630</strain>
    </source>
</reference>
<keyword evidence="6 7" id="KW-0472">Membrane</keyword>
<dbReference type="Gene3D" id="1.25.40.10">
    <property type="entry name" value="Tetratricopeptide repeat domain"/>
    <property type="match status" value="1"/>
</dbReference>
<evidence type="ECO:0000256" key="1">
    <source>
        <dbReference type="ARBA" id="ARBA00004170"/>
    </source>
</evidence>
<protein>
    <recommendedName>
        <fullName evidence="10">Vesicular-fusion protein SEC17</fullName>
    </recommendedName>
</protein>
<dbReference type="OrthoDB" id="9984275at2759"/>
<dbReference type="SUPFAM" id="SSF48452">
    <property type="entry name" value="TPR-like"/>
    <property type="match status" value="1"/>
</dbReference>
<dbReference type="GO" id="GO:0031201">
    <property type="term" value="C:SNARE complex"/>
    <property type="evidence" value="ECO:0007669"/>
    <property type="project" value="EnsemblFungi"/>
</dbReference>
<dbReference type="InterPro" id="IPR000744">
    <property type="entry name" value="NSF_attach"/>
</dbReference>
<dbReference type="Pfam" id="PF14938">
    <property type="entry name" value="SNAP"/>
    <property type="match status" value="1"/>
</dbReference>
<dbReference type="Proteomes" id="UP000001640">
    <property type="component" value="Chromosome 3"/>
</dbReference>
<sequence>MSDPIELLQRAEKTGVPSSGFAKLFGASNSSKYEEASDLCIQAANIYRLRKELKLGGDAFSKAATFQIKAGNEDDASNIFIDSYKCYRSSGNSSDAVNSLTMAIDLFTKKGQFRRAANFKFELGEILENDLNDYVKAIEAYETAGEWYSQDQSVALANKCYIKSADLKALNGQYIEASDLYSKLIKNSIGNRLSEWSLKEYYLKKGLCQLAATDNVAATRTLQEGQHDSPNFADSREATLLKSLIDCVTEGDAEKLSETVFEFDKFSKLDKWKTTILLKIKDTISQAEDDLL</sequence>
<keyword evidence="4 7" id="KW-0931">ER-Golgi transport</keyword>
<comment type="subcellular location">
    <subcellularLocation>
        <location evidence="1 7">Membrane</location>
        <topology evidence="1 7">Peripheral membrane protein</topology>
    </subcellularLocation>
</comment>
<keyword evidence="3 7" id="KW-0813">Transport</keyword>
<gene>
    <name evidence="8" type="primary">NCAS0C00530</name>
    <name evidence="8" type="ordered locus">NCAS_0C00530</name>
</gene>
<dbReference type="GO" id="GO:0005829">
    <property type="term" value="C:cytosol"/>
    <property type="evidence" value="ECO:0007669"/>
    <property type="project" value="EnsemblFungi"/>
</dbReference>
<dbReference type="GO" id="GO:0035494">
    <property type="term" value="P:SNARE complex disassembly"/>
    <property type="evidence" value="ECO:0007669"/>
    <property type="project" value="EnsemblFungi"/>
</dbReference>
<keyword evidence="9" id="KW-1185">Reference proteome</keyword>
<dbReference type="GO" id="GO:0048280">
    <property type="term" value="P:vesicle fusion with Golgi apparatus"/>
    <property type="evidence" value="ECO:0007669"/>
    <property type="project" value="EnsemblFungi"/>
</dbReference>